<comment type="caution">
    <text evidence="2">The sequence shown here is derived from an EMBL/GenBank/DDBJ whole genome shotgun (WGS) entry which is preliminary data.</text>
</comment>
<keyword evidence="3" id="KW-1185">Reference proteome</keyword>
<name>A0A2P5AQK0_PARAD</name>
<dbReference type="Pfam" id="PF13960">
    <property type="entry name" value="DUF4218"/>
    <property type="match status" value="1"/>
</dbReference>
<organism evidence="2 3">
    <name type="scientific">Parasponia andersonii</name>
    <name type="common">Sponia andersonii</name>
    <dbReference type="NCBI Taxonomy" id="3476"/>
    <lineage>
        <taxon>Eukaryota</taxon>
        <taxon>Viridiplantae</taxon>
        <taxon>Streptophyta</taxon>
        <taxon>Embryophyta</taxon>
        <taxon>Tracheophyta</taxon>
        <taxon>Spermatophyta</taxon>
        <taxon>Magnoliopsida</taxon>
        <taxon>eudicotyledons</taxon>
        <taxon>Gunneridae</taxon>
        <taxon>Pentapetalae</taxon>
        <taxon>rosids</taxon>
        <taxon>fabids</taxon>
        <taxon>Rosales</taxon>
        <taxon>Cannabaceae</taxon>
        <taxon>Parasponia</taxon>
    </lineage>
</organism>
<dbReference type="Proteomes" id="UP000237105">
    <property type="component" value="Unassembled WGS sequence"/>
</dbReference>
<proteinExistence type="predicted"/>
<reference evidence="3" key="1">
    <citation type="submission" date="2016-06" db="EMBL/GenBank/DDBJ databases">
        <title>Parallel loss of symbiosis genes in relatives of nitrogen-fixing non-legume Parasponia.</title>
        <authorList>
            <person name="Van Velzen R."/>
            <person name="Holmer R."/>
            <person name="Bu F."/>
            <person name="Rutten L."/>
            <person name="Van Zeijl A."/>
            <person name="Liu W."/>
            <person name="Santuari L."/>
            <person name="Cao Q."/>
            <person name="Sharma T."/>
            <person name="Shen D."/>
            <person name="Roswanjaya Y."/>
            <person name="Wardhani T."/>
            <person name="Kalhor M.S."/>
            <person name="Jansen J."/>
            <person name="Van den Hoogen J."/>
            <person name="Gungor B."/>
            <person name="Hartog M."/>
            <person name="Hontelez J."/>
            <person name="Verver J."/>
            <person name="Yang W.-C."/>
            <person name="Schijlen E."/>
            <person name="Repin R."/>
            <person name="Schilthuizen M."/>
            <person name="Schranz E."/>
            <person name="Heidstra R."/>
            <person name="Miyata K."/>
            <person name="Fedorova E."/>
            <person name="Kohlen W."/>
            <person name="Bisseling T."/>
            <person name="Smit S."/>
            <person name="Geurts R."/>
        </authorList>
    </citation>
    <scope>NUCLEOTIDE SEQUENCE [LARGE SCALE GENOMIC DNA]</scope>
    <source>
        <strain evidence="3">cv. WU1-14</strain>
    </source>
</reference>
<dbReference type="InterPro" id="IPR025452">
    <property type="entry name" value="DUF4218"/>
</dbReference>
<protein>
    <recommendedName>
        <fullName evidence="1">DUF4218 domain-containing protein</fullName>
    </recommendedName>
</protein>
<dbReference type="EMBL" id="JXTB01000484">
    <property type="protein sequence ID" value="PON38826.1"/>
    <property type="molecule type" value="Genomic_DNA"/>
</dbReference>
<sequence>MKIFKGYIRNRARPEGCIAECYLADECMNFCNEFIRQTTEIKKNEARNEEFSSDVVLEGRPISGK</sequence>
<dbReference type="PANTHER" id="PTHR48258">
    <property type="entry name" value="DUF4218 DOMAIN-CONTAINING PROTEIN-RELATED"/>
    <property type="match status" value="1"/>
</dbReference>
<accession>A0A2P5AQK0</accession>
<dbReference type="PANTHER" id="PTHR48258:SF8">
    <property type="entry name" value="DUF4216 DOMAIN-CONTAINING PROTEIN"/>
    <property type="match status" value="1"/>
</dbReference>
<feature type="domain" description="DUF4218" evidence="1">
    <location>
        <begin position="3"/>
        <end position="47"/>
    </location>
</feature>
<evidence type="ECO:0000313" key="3">
    <source>
        <dbReference type="Proteomes" id="UP000237105"/>
    </source>
</evidence>
<evidence type="ECO:0000313" key="2">
    <source>
        <dbReference type="EMBL" id="PON38826.1"/>
    </source>
</evidence>
<feature type="non-terminal residue" evidence="2">
    <location>
        <position position="65"/>
    </location>
</feature>
<dbReference type="AlphaFoldDB" id="A0A2P5AQK0"/>
<evidence type="ECO:0000259" key="1">
    <source>
        <dbReference type="Pfam" id="PF13960"/>
    </source>
</evidence>
<gene>
    <name evidence="2" type="ORF">PanWU01x14_309640</name>
</gene>
<dbReference type="OrthoDB" id="1051367at2759"/>